<protein>
    <recommendedName>
        <fullName evidence="3">Poly(3-hydroxyalkanoate) polymerase subunit PhaE</fullName>
    </recommendedName>
</protein>
<name>A0ABP9VLY6_9BACT</name>
<evidence type="ECO:0000313" key="2">
    <source>
        <dbReference type="Proteomes" id="UP001416858"/>
    </source>
</evidence>
<accession>A0ABP9VLY6</accession>
<dbReference type="EMBL" id="BAABRO010000001">
    <property type="protein sequence ID" value="GAA5504697.1"/>
    <property type="molecule type" value="Genomic_DNA"/>
</dbReference>
<dbReference type="RefSeq" id="WP_345681748.1">
    <property type="nucleotide sequence ID" value="NZ_BAABRO010000001.1"/>
</dbReference>
<sequence length="153" mass="17441">MSSQPGPNAATNPFVQPYVEMWNQFLEQANETTRRMMQSDDGHSDPRLWQRRWMQATSQSIDAYLRSPFFLNAMKQNMDAIIETKMKVNDLQKEFTRNANIPTASDISGLFERVRGMDEMILARLGEIQDRLEGLEAAVEASQKGPSDDKPAN</sequence>
<keyword evidence="2" id="KW-1185">Reference proteome</keyword>
<evidence type="ECO:0008006" key="3">
    <source>
        <dbReference type="Google" id="ProtNLM"/>
    </source>
</evidence>
<reference evidence="1 2" key="1">
    <citation type="submission" date="2024-02" db="EMBL/GenBank/DDBJ databases">
        <title>Rhodopirellula caenicola NBRC 110016.</title>
        <authorList>
            <person name="Ichikawa N."/>
            <person name="Katano-Makiyama Y."/>
            <person name="Hidaka K."/>
        </authorList>
    </citation>
    <scope>NUCLEOTIDE SEQUENCE [LARGE SCALE GENOMIC DNA]</scope>
    <source>
        <strain evidence="1 2">NBRC 110016</strain>
    </source>
</reference>
<evidence type="ECO:0000313" key="1">
    <source>
        <dbReference type="EMBL" id="GAA5504697.1"/>
    </source>
</evidence>
<gene>
    <name evidence="1" type="ORF">Rcae01_00136</name>
</gene>
<comment type="caution">
    <text evidence="1">The sequence shown here is derived from an EMBL/GenBank/DDBJ whole genome shotgun (WGS) entry which is preliminary data.</text>
</comment>
<proteinExistence type="predicted"/>
<dbReference type="Proteomes" id="UP001416858">
    <property type="component" value="Unassembled WGS sequence"/>
</dbReference>
<organism evidence="1 2">
    <name type="scientific">Novipirellula caenicola</name>
    <dbReference type="NCBI Taxonomy" id="1536901"/>
    <lineage>
        <taxon>Bacteria</taxon>
        <taxon>Pseudomonadati</taxon>
        <taxon>Planctomycetota</taxon>
        <taxon>Planctomycetia</taxon>
        <taxon>Pirellulales</taxon>
        <taxon>Pirellulaceae</taxon>
        <taxon>Novipirellula</taxon>
    </lineage>
</organism>